<evidence type="ECO:0000313" key="3">
    <source>
        <dbReference type="EMBL" id="MBD2842674.1"/>
    </source>
</evidence>
<reference evidence="3 4" key="1">
    <citation type="submission" date="2020-09" db="EMBL/GenBank/DDBJ databases">
        <authorList>
            <person name="Yoon J.-W."/>
        </authorList>
    </citation>
    <scope>NUCLEOTIDE SEQUENCE [LARGE SCALE GENOMIC DNA]</scope>
    <source>
        <strain evidence="3 4">KMU-140</strain>
    </source>
</reference>
<accession>A0ABR8KW69</accession>
<dbReference type="SUPFAM" id="SSF56349">
    <property type="entry name" value="DNA breaking-rejoining enzymes"/>
    <property type="match status" value="1"/>
</dbReference>
<feature type="domain" description="Tyr recombinase" evidence="2">
    <location>
        <begin position="166"/>
        <end position="341"/>
    </location>
</feature>
<evidence type="ECO:0000313" key="4">
    <source>
        <dbReference type="Proteomes" id="UP000635384"/>
    </source>
</evidence>
<protein>
    <submittedName>
        <fullName evidence="3">Tyrosine-type recombinase/integrase</fullName>
    </submittedName>
</protein>
<gene>
    <name evidence="3" type="ORF">IB285_10440</name>
</gene>
<sequence length="363" mass="40313">MPLQPYLRGATWWAKGRIEYLGRPISEYYRQSTGAASRQGALEWIAAKEERAIRRHLVGDEAALTFAEAVLLYPADATTAAYLIPIVERWGDTPLAQITPLMVRQLAPELYPETGTATWTRQVVTPVRAVINHAHDLGKAAPIRIRGFSKEERAGQDSLRGSTGRRRYPPGSWEWLLCFRSVANERLGALALTMFVTGARISQACAMHPGKHLRLQEGKLCVPGAKGHGDRWLDIPPEMVADLANLPPLYPRGFERKPANLRVFGWSSRSGPRKAWANACRKAKIEFLPFHSAGRHGFGQEMNVRQPIDEKAAGAFGGWSDTALMRRTYTHGEDVAAKVHESFYRGLRAAEQETGLKLGRAVG</sequence>
<organism evidence="3 4">
    <name type="scientific">Erythrobacter rubeus</name>
    <dbReference type="NCBI Taxonomy" id="2760803"/>
    <lineage>
        <taxon>Bacteria</taxon>
        <taxon>Pseudomonadati</taxon>
        <taxon>Pseudomonadota</taxon>
        <taxon>Alphaproteobacteria</taxon>
        <taxon>Sphingomonadales</taxon>
        <taxon>Erythrobacteraceae</taxon>
        <taxon>Erythrobacter/Porphyrobacter group</taxon>
        <taxon>Erythrobacter</taxon>
    </lineage>
</organism>
<dbReference type="InterPro" id="IPR002104">
    <property type="entry name" value="Integrase_catalytic"/>
</dbReference>
<dbReference type="InterPro" id="IPR011010">
    <property type="entry name" value="DNA_brk_join_enz"/>
</dbReference>
<dbReference type="RefSeq" id="WP_190788117.1">
    <property type="nucleotide sequence ID" value="NZ_JACXLC010000001.1"/>
</dbReference>
<dbReference type="InterPro" id="IPR013762">
    <property type="entry name" value="Integrase-like_cat_sf"/>
</dbReference>
<evidence type="ECO:0000256" key="1">
    <source>
        <dbReference type="ARBA" id="ARBA00023172"/>
    </source>
</evidence>
<dbReference type="PROSITE" id="PS51898">
    <property type="entry name" value="TYR_RECOMBINASE"/>
    <property type="match status" value="1"/>
</dbReference>
<comment type="caution">
    <text evidence="3">The sequence shown here is derived from an EMBL/GenBank/DDBJ whole genome shotgun (WGS) entry which is preliminary data.</text>
</comment>
<dbReference type="EMBL" id="JACXLC010000001">
    <property type="protein sequence ID" value="MBD2842674.1"/>
    <property type="molecule type" value="Genomic_DNA"/>
</dbReference>
<name>A0ABR8KW69_9SPHN</name>
<keyword evidence="1" id="KW-0233">DNA recombination</keyword>
<dbReference type="Gene3D" id="1.10.443.10">
    <property type="entry name" value="Intergrase catalytic core"/>
    <property type="match status" value="1"/>
</dbReference>
<keyword evidence="4" id="KW-1185">Reference proteome</keyword>
<proteinExistence type="predicted"/>
<dbReference type="Proteomes" id="UP000635384">
    <property type="component" value="Unassembled WGS sequence"/>
</dbReference>
<evidence type="ECO:0000259" key="2">
    <source>
        <dbReference type="PROSITE" id="PS51898"/>
    </source>
</evidence>